<dbReference type="RefSeq" id="WP_144001152.1">
    <property type="nucleotide sequence ID" value="NZ_CP040916.1"/>
</dbReference>
<name>A0A516R1N6_STRST</name>
<gene>
    <name evidence="2" type="ORF">FH965_02530</name>
</gene>
<organism evidence="2 3">
    <name type="scientific">Streptomyces spectabilis</name>
    <dbReference type="NCBI Taxonomy" id="68270"/>
    <lineage>
        <taxon>Bacteria</taxon>
        <taxon>Bacillati</taxon>
        <taxon>Actinomycetota</taxon>
        <taxon>Actinomycetes</taxon>
        <taxon>Kitasatosporales</taxon>
        <taxon>Streptomycetaceae</taxon>
        <taxon>Streptomyces</taxon>
    </lineage>
</organism>
<dbReference type="GO" id="GO:0003700">
    <property type="term" value="F:DNA-binding transcription factor activity"/>
    <property type="evidence" value="ECO:0007669"/>
    <property type="project" value="InterPro"/>
</dbReference>
<dbReference type="InterPro" id="IPR000835">
    <property type="entry name" value="HTH_MarR-typ"/>
</dbReference>
<evidence type="ECO:0000259" key="1">
    <source>
        <dbReference type="Pfam" id="PF12802"/>
    </source>
</evidence>
<proteinExistence type="predicted"/>
<dbReference type="Gene3D" id="1.10.10.10">
    <property type="entry name" value="Winged helix-like DNA-binding domain superfamily/Winged helix DNA-binding domain"/>
    <property type="match status" value="1"/>
</dbReference>
<reference evidence="2 3" key="1">
    <citation type="journal article" date="2019" name="J. Ind. Microbiol. Biotechnol.">
        <title>The complete genomic sequence of Streptomyces spectabilis NRRL-2792 and identification of secondary metabolite biosynthetic gene clusters.</title>
        <authorList>
            <person name="Sinha A."/>
            <person name="Phillips-Salemka S."/>
            <person name="Niraula T.A."/>
            <person name="Short K.A."/>
            <person name="Niraula N.P."/>
        </authorList>
    </citation>
    <scope>NUCLEOTIDE SEQUENCE [LARGE SCALE GENOMIC DNA]</scope>
    <source>
        <strain evidence="2 3">NRRL 2792</strain>
    </source>
</reference>
<dbReference type="InterPro" id="IPR036390">
    <property type="entry name" value="WH_DNA-bd_sf"/>
</dbReference>
<accession>A0A516R1N6</accession>
<dbReference type="Pfam" id="PF12802">
    <property type="entry name" value="MarR_2"/>
    <property type="match status" value="1"/>
</dbReference>
<dbReference type="EMBL" id="CP040916">
    <property type="protein sequence ID" value="QDQ09574.1"/>
    <property type="molecule type" value="Genomic_DNA"/>
</dbReference>
<sequence length="106" mass="12260">MDHQRRWWTFLTNHARVLRAIARHPAARWGEVAASCQTTERTVQRIVADLEEAGYLCRERVGKRKRYIVNRDGPYRHPAQAGLTVRALLEPAVCRKHEDTNTSPSQ</sequence>
<dbReference type="Proteomes" id="UP000316806">
    <property type="component" value="Chromosome"/>
</dbReference>
<dbReference type="InterPro" id="IPR036388">
    <property type="entry name" value="WH-like_DNA-bd_sf"/>
</dbReference>
<dbReference type="SUPFAM" id="SSF46785">
    <property type="entry name" value="Winged helix' DNA-binding domain"/>
    <property type="match status" value="1"/>
</dbReference>
<evidence type="ECO:0000313" key="2">
    <source>
        <dbReference type="EMBL" id="QDQ09574.1"/>
    </source>
</evidence>
<protein>
    <submittedName>
        <fullName evidence="2">MarR family transcriptional regulator</fullName>
    </submittedName>
</protein>
<dbReference type="AlphaFoldDB" id="A0A516R1N6"/>
<feature type="domain" description="HTH marR-type" evidence="1">
    <location>
        <begin position="13"/>
        <end position="66"/>
    </location>
</feature>
<evidence type="ECO:0000313" key="3">
    <source>
        <dbReference type="Proteomes" id="UP000316806"/>
    </source>
</evidence>